<evidence type="ECO:0000259" key="2">
    <source>
        <dbReference type="SMART" id="SM01177"/>
    </source>
</evidence>
<dbReference type="SMART" id="SM01177">
    <property type="entry name" value="DUF4210"/>
    <property type="match status" value="1"/>
</dbReference>
<feature type="region of interest" description="Disordered" evidence="1">
    <location>
        <begin position="231"/>
        <end position="252"/>
    </location>
</feature>
<feature type="compositionally biased region" description="Basic and acidic residues" evidence="1">
    <location>
        <begin position="134"/>
        <end position="153"/>
    </location>
</feature>
<feature type="compositionally biased region" description="Low complexity" evidence="1">
    <location>
        <begin position="189"/>
        <end position="198"/>
    </location>
</feature>
<feature type="domain" description="Atos-like conserved" evidence="2">
    <location>
        <begin position="252"/>
        <end position="322"/>
    </location>
</feature>
<name>A0A3M7BK43_HORWE</name>
<sequence length="686" mass="76648">MAIYNGFEERRRQSGDRMNDHRQEQKGNEENTRGHGGFNGRTSPTAVYNPYYTGRPRTPINGSKQSPIDRQEIIRKIKSRDSRPVSPELERPLSGNGTKSSSPTRQSSAPLPAEQRPASSESQRNNQAIGLQIERPRSALHRGDFWEKEENKSRFGRFGDSTQDESHPPTLSTSPVAPWHPDFPAAIFRQSRPQRQRQPSPPEEPAQRPARSRAISNASLASSFVYKAPTSPLVQSSRPDTPEPAPLQHAPMVGSYEESILRGRMSTTPSKPLNFVAQIGVLGKGDCKSSLKCPPHISIPFPAVFYSYGSHSKTLDQPSPYVGLVDIENNLPNAEPPPDKRRQRLNALSPEGSRSSSRTREDGNAQDVQAQRRRHAKQKRRTGSPRAPPGGSYRIPQQGQVQVVIKNPNKTAVKLFLIPYDLSDMEPGQKTFIRQRSYSAGPIIDMPLSSRKNYGTDRPEASLNGSEDPNERPMLRYLIHLHMCCTGKGRFWLYRSVRVVFANRVPDGKEKLRNEIQVPEPKYSAYKPNAGGSSVSGTPKMEARRESSGLDPVTPEAGLNSGQPRERRWMARSLPAGDYGGDYAMPMQPLPYFSNPLSPLESRPASRQTSEGMELDSEHSHEPFSPLSKRAGEHTPHSSFPRLDDPFNFERDRSRERRPEPRGESLLSSRLKEFALQGQQGAPEDA</sequence>
<dbReference type="InterPro" id="IPR051506">
    <property type="entry name" value="ATOS_Transcription_Regulators"/>
</dbReference>
<dbReference type="InterPro" id="IPR033473">
    <property type="entry name" value="Atos-like_C"/>
</dbReference>
<reference evidence="3 4" key="1">
    <citation type="journal article" date="2018" name="BMC Genomics">
        <title>Genomic evidence for intraspecific hybridization in a clonal and extremely halotolerant yeast.</title>
        <authorList>
            <person name="Gostincar C."/>
            <person name="Stajich J.E."/>
            <person name="Zupancic J."/>
            <person name="Zalar P."/>
            <person name="Gunde-Cimerman N."/>
        </authorList>
    </citation>
    <scope>NUCLEOTIDE SEQUENCE [LARGE SCALE GENOMIC DNA]</scope>
    <source>
        <strain evidence="3 4">EXF-6651</strain>
    </source>
</reference>
<dbReference type="Proteomes" id="UP000276864">
    <property type="component" value="Unassembled WGS sequence"/>
</dbReference>
<dbReference type="PANTHER" id="PTHR13199:SF11">
    <property type="entry name" value="PROTEIN ATOSSA"/>
    <property type="match status" value="1"/>
</dbReference>
<feature type="region of interest" description="Disordered" evidence="1">
    <location>
        <begin position="523"/>
        <end position="568"/>
    </location>
</feature>
<dbReference type="Pfam" id="PF13889">
    <property type="entry name" value="Chromosome_seg"/>
    <property type="match status" value="1"/>
</dbReference>
<feature type="compositionally biased region" description="Polar residues" evidence="1">
    <location>
        <begin position="95"/>
        <end position="109"/>
    </location>
</feature>
<organism evidence="3 4">
    <name type="scientific">Hortaea werneckii</name>
    <name type="common">Black yeast</name>
    <name type="synonym">Cladosporium werneckii</name>
    <dbReference type="NCBI Taxonomy" id="91943"/>
    <lineage>
        <taxon>Eukaryota</taxon>
        <taxon>Fungi</taxon>
        <taxon>Dikarya</taxon>
        <taxon>Ascomycota</taxon>
        <taxon>Pezizomycotina</taxon>
        <taxon>Dothideomycetes</taxon>
        <taxon>Dothideomycetidae</taxon>
        <taxon>Mycosphaerellales</taxon>
        <taxon>Teratosphaeriaceae</taxon>
        <taxon>Hortaea</taxon>
    </lineage>
</organism>
<feature type="region of interest" description="Disordered" evidence="1">
    <location>
        <begin position="327"/>
        <end position="397"/>
    </location>
</feature>
<protein>
    <recommendedName>
        <fullName evidence="2">Atos-like conserved domain-containing protein</fullName>
    </recommendedName>
</protein>
<dbReference type="Pfam" id="PF13915">
    <property type="entry name" value="DUF4210"/>
    <property type="match status" value="1"/>
</dbReference>
<feature type="compositionally biased region" description="Basic and acidic residues" evidence="1">
    <location>
        <begin position="7"/>
        <end position="33"/>
    </location>
</feature>
<dbReference type="PANTHER" id="PTHR13199">
    <property type="entry name" value="GH03947P"/>
    <property type="match status" value="1"/>
</dbReference>
<evidence type="ECO:0000313" key="4">
    <source>
        <dbReference type="Proteomes" id="UP000276864"/>
    </source>
</evidence>
<evidence type="ECO:0000256" key="1">
    <source>
        <dbReference type="SAM" id="MobiDB-lite"/>
    </source>
</evidence>
<feature type="region of interest" description="Disordered" evidence="1">
    <location>
        <begin position="594"/>
        <end position="686"/>
    </location>
</feature>
<feature type="compositionally biased region" description="Polar residues" evidence="1">
    <location>
        <begin position="117"/>
        <end position="129"/>
    </location>
</feature>
<proteinExistence type="predicted"/>
<feature type="region of interest" description="Disordered" evidence="1">
    <location>
        <begin position="1"/>
        <end position="214"/>
    </location>
</feature>
<gene>
    <name evidence="3" type="ORF">D0866_01622</name>
</gene>
<feature type="compositionally biased region" description="Basic and acidic residues" evidence="1">
    <location>
        <begin position="630"/>
        <end position="663"/>
    </location>
</feature>
<accession>A0A3M7BK43</accession>
<dbReference type="AlphaFoldDB" id="A0A3M7BK43"/>
<comment type="caution">
    <text evidence="3">The sequence shown here is derived from an EMBL/GenBank/DDBJ whole genome shotgun (WGS) entry which is preliminary data.</text>
</comment>
<feature type="region of interest" description="Disordered" evidence="1">
    <location>
        <begin position="444"/>
        <end position="468"/>
    </location>
</feature>
<evidence type="ECO:0000313" key="3">
    <source>
        <dbReference type="EMBL" id="RMY39897.1"/>
    </source>
</evidence>
<feature type="compositionally biased region" description="Basic residues" evidence="1">
    <location>
        <begin position="371"/>
        <end position="383"/>
    </location>
</feature>
<dbReference type="InterPro" id="IPR025261">
    <property type="entry name" value="Atos-like_cons_dom"/>
</dbReference>
<dbReference type="EMBL" id="QWIM01000096">
    <property type="protein sequence ID" value="RMY39897.1"/>
    <property type="molecule type" value="Genomic_DNA"/>
</dbReference>
<feature type="compositionally biased region" description="Basic and acidic residues" evidence="1">
    <location>
        <begin position="67"/>
        <end position="91"/>
    </location>
</feature>